<evidence type="ECO:0000313" key="2">
    <source>
        <dbReference type="EMBL" id="KAF9510087.1"/>
    </source>
</evidence>
<reference evidence="2" key="1">
    <citation type="journal article" date="2020" name="Nat. Commun.">
        <title>Large-scale genome sequencing of mycorrhizal fungi provides insights into the early evolution of symbiotic traits.</title>
        <authorList>
            <person name="Miyauchi S."/>
            <person name="Kiss E."/>
            <person name="Kuo A."/>
            <person name="Drula E."/>
            <person name="Kohler A."/>
            <person name="Sanchez-Garcia M."/>
            <person name="Morin E."/>
            <person name="Andreopoulos B."/>
            <person name="Barry K.W."/>
            <person name="Bonito G."/>
            <person name="Buee M."/>
            <person name="Carver A."/>
            <person name="Chen C."/>
            <person name="Cichocki N."/>
            <person name="Clum A."/>
            <person name="Culley D."/>
            <person name="Crous P.W."/>
            <person name="Fauchery L."/>
            <person name="Girlanda M."/>
            <person name="Hayes R.D."/>
            <person name="Keri Z."/>
            <person name="LaButti K."/>
            <person name="Lipzen A."/>
            <person name="Lombard V."/>
            <person name="Magnuson J."/>
            <person name="Maillard F."/>
            <person name="Murat C."/>
            <person name="Nolan M."/>
            <person name="Ohm R.A."/>
            <person name="Pangilinan J."/>
            <person name="Pereira M.F."/>
            <person name="Perotto S."/>
            <person name="Peter M."/>
            <person name="Pfister S."/>
            <person name="Riley R."/>
            <person name="Sitrit Y."/>
            <person name="Stielow J.B."/>
            <person name="Szollosi G."/>
            <person name="Zifcakova L."/>
            <person name="Stursova M."/>
            <person name="Spatafora J.W."/>
            <person name="Tedersoo L."/>
            <person name="Vaario L.M."/>
            <person name="Yamada A."/>
            <person name="Yan M."/>
            <person name="Wang P."/>
            <person name="Xu J."/>
            <person name="Bruns T."/>
            <person name="Baldrian P."/>
            <person name="Vilgalys R."/>
            <person name="Dunand C."/>
            <person name="Henrissat B."/>
            <person name="Grigoriev I.V."/>
            <person name="Hibbett D."/>
            <person name="Nagy L.G."/>
            <person name="Martin F.M."/>
        </authorList>
    </citation>
    <scope>NUCLEOTIDE SEQUENCE</scope>
    <source>
        <strain evidence="2">UP504</strain>
    </source>
</reference>
<evidence type="ECO:0000256" key="1">
    <source>
        <dbReference type="SAM" id="Phobius"/>
    </source>
</evidence>
<organism evidence="2 3">
    <name type="scientific">Hydnum rufescens UP504</name>
    <dbReference type="NCBI Taxonomy" id="1448309"/>
    <lineage>
        <taxon>Eukaryota</taxon>
        <taxon>Fungi</taxon>
        <taxon>Dikarya</taxon>
        <taxon>Basidiomycota</taxon>
        <taxon>Agaricomycotina</taxon>
        <taxon>Agaricomycetes</taxon>
        <taxon>Cantharellales</taxon>
        <taxon>Hydnaceae</taxon>
        <taxon>Hydnum</taxon>
    </lineage>
</organism>
<dbReference type="Proteomes" id="UP000886523">
    <property type="component" value="Unassembled WGS sequence"/>
</dbReference>
<keyword evidence="1" id="KW-1133">Transmembrane helix</keyword>
<keyword evidence="1" id="KW-0812">Transmembrane</keyword>
<name>A0A9P6AQJ2_9AGAM</name>
<feature type="transmembrane region" description="Helical" evidence="1">
    <location>
        <begin position="27"/>
        <end position="47"/>
    </location>
</feature>
<dbReference type="OrthoDB" id="10262326at2759"/>
<keyword evidence="1" id="KW-0472">Membrane</keyword>
<dbReference type="AlphaFoldDB" id="A0A9P6AQJ2"/>
<feature type="transmembrane region" description="Helical" evidence="1">
    <location>
        <begin position="59"/>
        <end position="78"/>
    </location>
</feature>
<proteinExistence type="predicted"/>
<comment type="caution">
    <text evidence="2">The sequence shown here is derived from an EMBL/GenBank/DDBJ whole genome shotgun (WGS) entry which is preliminary data.</text>
</comment>
<gene>
    <name evidence="2" type="ORF">BS47DRAFT_1487599</name>
</gene>
<sequence>MNLIPLLGSTFVERKLRGRDRLKGNQLEMFLIRSLLFSALHCSFYLYSPDIMDFICARIYALLLTLFIPFLLPPFLSLKRLHILLEARCYLLFENNSLTKKQNPHSCISLVFIYLADAGRSSLRCFRYSVALQTSNPRHCLNPFVPCLPRRTRKHPHCPSQIYSKCIWTFRR</sequence>
<accession>A0A9P6AQJ2</accession>
<dbReference type="EMBL" id="MU129023">
    <property type="protein sequence ID" value="KAF9510087.1"/>
    <property type="molecule type" value="Genomic_DNA"/>
</dbReference>
<protein>
    <submittedName>
        <fullName evidence="2">Uncharacterized protein</fullName>
    </submittedName>
</protein>
<evidence type="ECO:0000313" key="3">
    <source>
        <dbReference type="Proteomes" id="UP000886523"/>
    </source>
</evidence>
<keyword evidence="3" id="KW-1185">Reference proteome</keyword>